<keyword evidence="3" id="KW-1185">Reference proteome</keyword>
<sequence>MKTPFLSSAAISKSHPSPFSDEVNGLRWRARNGTVVRWPAGAYGCQRGTVMVKTEGGVLQGGCGGLVCCLGFMIS</sequence>
<accession>A0A5D2LBC0</accession>
<dbReference type="EMBL" id="CM017626">
    <property type="protein sequence ID" value="TYH75453.1"/>
    <property type="molecule type" value="Genomic_DNA"/>
</dbReference>
<organism evidence="2 3">
    <name type="scientific">Gossypium tomentosum</name>
    <name type="common">Hawaiian cotton</name>
    <name type="synonym">Gossypium sandvicense</name>
    <dbReference type="NCBI Taxonomy" id="34277"/>
    <lineage>
        <taxon>Eukaryota</taxon>
        <taxon>Viridiplantae</taxon>
        <taxon>Streptophyta</taxon>
        <taxon>Embryophyta</taxon>
        <taxon>Tracheophyta</taxon>
        <taxon>Spermatophyta</taxon>
        <taxon>Magnoliopsida</taxon>
        <taxon>eudicotyledons</taxon>
        <taxon>Gunneridae</taxon>
        <taxon>Pentapetalae</taxon>
        <taxon>rosids</taxon>
        <taxon>malvids</taxon>
        <taxon>Malvales</taxon>
        <taxon>Malvaceae</taxon>
        <taxon>Malvoideae</taxon>
        <taxon>Gossypium</taxon>
    </lineage>
</organism>
<reference evidence="2 3" key="1">
    <citation type="submission" date="2019-07" db="EMBL/GenBank/DDBJ databases">
        <title>WGS assembly of Gossypium tomentosum.</title>
        <authorList>
            <person name="Chen Z.J."/>
            <person name="Sreedasyam A."/>
            <person name="Ando A."/>
            <person name="Song Q."/>
            <person name="De L."/>
            <person name="Hulse-Kemp A."/>
            <person name="Ding M."/>
            <person name="Ye W."/>
            <person name="Kirkbride R."/>
            <person name="Jenkins J."/>
            <person name="Plott C."/>
            <person name="Lovell J."/>
            <person name="Lin Y.-M."/>
            <person name="Vaughn R."/>
            <person name="Liu B."/>
            <person name="Li W."/>
            <person name="Simpson S."/>
            <person name="Scheffler B."/>
            <person name="Saski C."/>
            <person name="Grover C."/>
            <person name="Hu G."/>
            <person name="Conover J."/>
            <person name="Carlson J."/>
            <person name="Shu S."/>
            <person name="Boston L."/>
            <person name="Williams M."/>
            <person name="Peterson D."/>
            <person name="Mcgee K."/>
            <person name="Jones D."/>
            <person name="Wendel J."/>
            <person name="Stelly D."/>
            <person name="Grimwood J."/>
            <person name="Schmutz J."/>
        </authorList>
    </citation>
    <scope>NUCLEOTIDE SEQUENCE [LARGE SCALE GENOMIC DNA]</scope>
    <source>
        <strain evidence="2">7179.01</strain>
    </source>
</reference>
<evidence type="ECO:0000313" key="3">
    <source>
        <dbReference type="Proteomes" id="UP000322667"/>
    </source>
</evidence>
<gene>
    <name evidence="2" type="ORF">ES332_D04G020100v1</name>
</gene>
<dbReference type="Proteomes" id="UP000322667">
    <property type="component" value="Chromosome D04"/>
</dbReference>
<protein>
    <submittedName>
        <fullName evidence="2">Uncharacterized protein</fullName>
    </submittedName>
</protein>
<feature type="region of interest" description="Disordered" evidence="1">
    <location>
        <begin position="1"/>
        <end position="21"/>
    </location>
</feature>
<evidence type="ECO:0000313" key="2">
    <source>
        <dbReference type="EMBL" id="TYH75453.1"/>
    </source>
</evidence>
<name>A0A5D2LBC0_GOSTO</name>
<feature type="compositionally biased region" description="Polar residues" evidence="1">
    <location>
        <begin position="1"/>
        <end position="17"/>
    </location>
</feature>
<evidence type="ECO:0000256" key="1">
    <source>
        <dbReference type="SAM" id="MobiDB-lite"/>
    </source>
</evidence>
<dbReference type="AlphaFoldDB" id="A0A5D2LBC0"/>
<proteinExistence type="predicted"/>